<dbReference type="InterPro" id="IPR004509">
    <property type="entry name" value="Competence_ComEA_HhH"/>
</dbReference>
<sequence length="104" mass="10973">MKILMSLITLVALLLPSLALAEVSTPDPVSDKGTETVLLYVNINTDSAEKMADLLTGIGLTKAQAIIDFRDANGPFLAIEDLLLVPGIGAATLDKNRLALRVAN</sequence>
<dbReference type="PANTHER" id="PTHR21180">
    <property type="entry name" value="ENDONUCLEASE/EXONUCLEASE/PHOSPHATASE FAMILY DOMAIN-CONTAINING PROTEIN 1"/>
    <property type="match status" value="1"/>
</dbReference>
<feature type="chain" id="PRO_5014991806" evidence="1">
    <location>
        <begin position="22"/>
        <end position="104"/>
    </location>
</feature>
<dbReference type="PANTHER" id="PTHR21180:SF32">
    <property type="entry name" value="ENDONUCLEASE_EXONUCLEASE_PHOSPHATASE FAMILY DOMAIN-CONTAINING PROTEIN 1"/>
    <property type="match status" value="1"/>
</dbReference>
<dbReference type="Gene3D" id="1.10.150.280">
    <property type="entry name" value="AF1531-like domain"/>
    <property type="match status" value="1"/>
</dbReference>
<dbReference type="GO" id="GO:0015628">
    <property type="term" value="P:protein secretion by the type II secretion system"/>
    <property type="evidence" value="ECO:0007669"/>
    <property type="project" value="TreeGrafter"/>
</dbReference>
<dbReference type="RefSeq" id="WP_100257657.1">
    <property type="nucleotide sequence ID" value="NZ_CP011797.1"/>
</dbReference>
<accession>A0A2K8KRP7</accession>
<reference evidence="2 3" key="1">
    <citation type="journal article" date="2017" name="Environ. Microbiol.">
        <title>Genomic and physiological analyses of 'Reinekea forsetii' reveal a versatile opportunistic lifestyle during spring algae blooms.</title>
        <authorList>
            <person name="Avci B."/>
            <person name="Hahnke R.L."/>
            <person name="Chafee M."/>
            <person name="Fischer T."/>
            <person name="Gruber-Vodicka H."/>
            <person name="Tegetmeyer H.E."/>
            <person name="Harder J."/>
            <person name="Fuchs B.M."/>
            <person name="Amann R.I."/>
            <person name="Teeling H."/>
        </authorList>
    </citation>
    <scope>NUCLEOTIDE SEQUENCE [LARGE SCALE GENOMIC DNA]</scope>
    <source>
        <strain evidence="2 3">Hel1_31_D35</strain>
    </source>
</reference>
<gene>
    <name evidence="2" type="ORF">REIFOR_02265</name>
</gene>
<evidence type="ECO:0000256" key="1">
    <source>
        <dbReference type="SAM" id="SignalP"/>
    </source>
</evidence>
<dbReference type="AlphaFoldDB" id="A0A2K8KRP7"/>
<dbReference type="GO" id="GO:0015627">
    <property type="term" value="C:type II protein secretion system complex"/>
    <property type="evidence" value="ECO:0007669"/>
    <property type="project" value="TreeGrafter"/>
</dbReference>
<dbReference type="SUPFAM" id="SSF47781">
    <property type="entry name" value="RuvA domain 2-like"/>
    <property type="match status" value="1"/>
</dbReference>
<dbReference type="InterPro" id="IPR010994">
    <property type="entry name" value="RuvA_2-like"/>
</dbReference>
<dbReference type="NCBIfam" id="TIGR00426">
    <property type="entry name" value="competence protein ComEA helix-hairpin-helix repeat region"/>
    <property type="match status" value="1"/>
</dbReference>
<evidence type="ECO:0000313" key="2">
    <source>
        <dbReference type="EMBL" id="ATX77398.1"/>
    </source>
</evidence>
<dbReference type="OrthoDB" id="7510573at2"/>
<proteinExistence type="predicted"/>
<dbReference type="Pfam" id="PF12836">
    <property type="entry name" value="HHH_3"/>
    <property type="match status" value="1"/>
</dbReference>
<keyword evidence="1" id="KW-0732">Signal</keyword>
<dbReference type="InterPro" id="IPR051675">
    <property type="entry name" value="Endo/Exo/Phosphatase_dom_1"/>
</dbReference>
<dbReference type="Proteomes" id="UP000229757">
    <property type="component" value="Chromosome"/>
</dbReference>
<organism evidence="2 3">
    <name type="scientific">Reinekea forsetii</name>
    <dbReference type="NCBI Taxonomy" id="1336806"/>
    <lineage>
        <taxon>Bacteria</taxon>
        <taxon>Pseudomonadati</taxon>
        <taxon>Pseudomonadota</taxon>
        <taxon>Gammaproteobacteria</taxon>
        <taxon>Oceanospirillales</taxon>
        <taxon>Saccharospirillaceae</taxon>
        <taxon>Reinekea</taxon>
    </lineage>
</organism>
<keyword evidence="3" id="KW-1185">Reference proteome</keyword>
<dbReference type="KEGG" id="rfo:REIFOR_02265"/>
<protein>
    <submittedName>
        <fullName evidence="2">DNA uptake protein</fullName>
    </submittedName>
</protein>
<evidence type="ECO:0000313" key="3">
    <source>
        <dbReference type="Proteomes" id="UP000229757"/>
    </source>
</evidence>
<name>A0A2K8KRP7_9GAMM</name>
<dbReference type="EMBL" id="CP011797">
    <property type="protein sequence ID" value="ATX77398.1"/>
    <property type="molecule type" value="Genomic_DNA"/>
</dbReference>
<feature type="signal peptide" evidence="1">
    <location>
        <begin position="1"/>
        <end position="21"/>
    </location>
</feature>